<reference evidence="3" key="1">
    <citation type="submission" date="2020-07" db="EMBL/GenBank/DDBJ databases">
        <title>novel species isolated from the respiratory tract of Marmot.</title>
        <authorList>
            <person name="Zhang G."/>
        </authorList>
    </citation>
    <scope>NUCLEOTIDE SEQUENCE [LARGE SCALE GENOMIC DNA]</scope>
    <source>
        <strain evidence="3">686</strain>
    </source>
</reference>
<proteinExistence type="predicted"/>
<dbReference type="Proteomes" id="UP000515663">
    <property type="component" value="Chromosome"/>
</dbReference>
<dbReference type="RefSeq" id="WP_219849412.1">
    <property type="nucleotide sequence ID" value="NZ_CP059491.1"/>
</dbReference>
<accession>A0A7D7R167</accession>
<dbReference type="AlphaFoldDB" id="A0A7D7R167"/>
<evidence type="ECO:0000313" key="2">
    <source>
        <dbReference type="EMBL" id="QMT00172.1"/>
    </source>
</evidence>
<gene>
    <name evidence="2" type="ORF">H1R19_14680</name>
</gene>
<protein>
    <submittedName>
        <fullName evidence="2">Uncharacterized protein</fullName>
    </submittedName>
</protein>
<dbReference type="KEGG" id="gji:H1R19_14680"/>
<evidence type="ECO:0000256" key="1">
    <source>
        <dbReference type="SAM" id="MobiDB-lite"/>
    </source>
</evidence>
<evidence type="ECO:0000313" key="3">
    <source>
        <dbReference type="Proteomes" id="UP000515663"/>
    </source>
</evidence>
<feature type="region of interest" description="Disordered" evidence="1">
    <location>
        <begin position="152"/>
        <end position="184"/>
    </location>
</feature>
<name>A0A7D7R167_9ACTN</name>
<feature type="compositionally biased region" description="Basic and acidic residues" evidence="1">
    <location>
        <begin position="14"/>
        <end position="23"/>
    </location>
</feature>
<dbReference type="EMBL" id="CP059491">
    <property type="protein sequence ID" value="QMT00172.1"/>
    <property type="molecule type" value="Genomic_DNA"/>
</dbReference>
<feature type="region of interest" description="Disordered" evidence="1">
    <location>
        <begin position="50"/>
        <end position="71"/>
    </location>
</feature>
<feature type="region of interest" description="Disordered" evidence="1">
    <location>
        <begin position="1"/>
        <end position="23"/>
    </location>
</feature>
<sequence>MGTDEETFRQAGDGSDRGRPADPVRDLLLGLADQIDQLAVLFAWSPDAAGPKPEAGAGTSDSGRPGSHDIEDLWNKYSRGFGSAFAAGGPVDSALAGASGEITTLLREIGGLIARLIAAVVAVLEAIAEALRSAPSTGSTPRHYEPIPVRINAAAPRAGYTPPAAHPEPRPASRTPVTDPDQEN</sequence>
<keyword evidence="3" id="KW-1185">Reference proteome</keyword>
<organism evidence="2 3">
    <name type="scientific">Gordonia jinghuaiqii</name>
    <dbReference type="NCBI Taxonomy" id="2758710"/>
    <lineage>
        <taxon>Bacteria</taxon>
        <taxon>Bacillati</taxon>
        <taxon>Actinomycetota</taxon>
        <taxon>Actinomycetes</taxon>
        <taxon>Mycobacteriales</taxon>
        <taxon>Gordoniaceae</taxon>
        <taxon>Gordonia</taxon>
    </lineage>
</organism>